<dbReference type="OrthoDB" id="1924875at2759"/>
<reference evidence="1 2" key="1">
    <citation type="journal article" date="2020" name="IScience">
        <title>Genome Sequencing of the Endangered Kingdonia uniflora (Circaeasteraceae, Ranunculales) Reveals Potential Mechanisms of Evolutionary Specialization.</title>
        <authorList>
            <person name="Sun Y."/>
            <person name="Deng T."/>
            <person name="Zhang A."/>
            <person name="Moore M.J."/>
            <person name="Landis J.B."/>
            <person name="Lin N."/>
            <person name="Zhang H."/>
            <person name="Zhang X."/>
            <person name="Huang J."/>
            <person name="Zhang X."/>
            <person name="Sun H."/>
            <person name="Wang H."/>
        </authorList>
    </citation>
    <scope>NUCLEOTIDE SEQUENCE [LARGE SCALE GENOMIC DNA]</scope>
    <source>
        <strain evidence="1">TB1705</strain>
        <tissue evidence="1">Leaf</tissue>
    </source>
</reference>
<dbReference type="AlphaFoldDB" id="A0A7J7L8J6"/>
<dbReference type="EMBL" id="JACGCM010002535">
    <property type="protein sequence ID" value="KAF6138967.1"/>
    <property type="molecule type" value="Genomic_DNA"/>
</dbReference>
<protein>
    <submittedName>
        <fullName evidence="1">Uncharacterized protein</fullName>
    </submittedName>
</protein>
<evidence type="ECO:0000313" key="1">
    <source>
        <dbReference type="EMBL" id="KAF6138967.1"/>
    </source>
</evidence>
<keyword evidence="2" id="KW-1185">Reference proteome</keyword>
<proteinExistence type="predicted"/>
<organism evidence="1 2">
    <name type="scientific">Kingdonia uniflora</name>
    <dbReference type="NCBI Taxonomy" id="39325"/>
    <lineage>
        <taxon>Eukaryota</taxon>
        <taxon>Viridiplantae</taxon>
        <taxon>Streptophyta</taxon>
        <taxon>Embryophyta</taxon>
        <taxon>Tracheophyta</taxon>
        <taxon>Spermatophyta</taxon>
        <taxon>Magnoliopsida</taxon>
        <taxon>Ranunculales</taxon>
        <taxon>Circaeasteraceae</taxon>
        <taxon>Kingdonia</taxon>
    </lineage>
</organism>
<comment type="caution">
    <text evidence="1">The sequence shown here is derived from an EMBL/GenBank/DDBJ whole genome shotgun (WGS) entry which is preliminary data.</text>
</comment>
<evidence type="ECO:0000313" key="2">
    <source>
        <dbReference type="Proteomes" id="UP000541444"/>
    </source>
</evidence>
<dbReference type="Proteomes" id="UP000541444">
    <property type="component" value="Unassembled WGS sequence"/>
</dbReference>
<accession>A0A7J7L8J6</accession>
<name>A0A7J7L8J6_9MAGN</name>
<gene>
    <name evidence="1" type="ORF">GIB67_010693</name>
</gene>
<sequence>MGNYGVIKSSFLWMGLSPNGEPLKFFETDCKFESKGDFEKAAELGLSDNDLVAVRVSFIGNRHFVGEENLGHVKDVIGEESMPPERRERERQGRQELELRFLLRLFTVVPRHHVLCRVSGRYFFYSPVFIHLIMKSRCKISSESSFASYAFENVSLVSTIP</sequence>